<sequence length="168" mass="18205">MNQTGQLTRTALLVALTLVLQGIRLVLPVPPQVSLFFIGSLVNACLVVAALRLKGNGWIAIAIITPIFAWLEGMLPFPLFIPLVAIGNLVYIIILRLFKSSSRSLGNILAVIVKTIVLFGGFTLLFMCINVPPKVSKMILFAMSWPQLITGTLGIVIGRLVSSYISET</sequence>
<dbReference type="STRING" id="1588748.HMPREF3182_01157"/>
<evidence type="ECO:0000313" key="2">
    <source>
        <dbReference type="EMBL" id="KXB90732.1"/>
    </source>
</evidence>
<proteinExistence type="predicted"/>
<feature type="transmembrane region" description="Helical" evidence="1">
    <location>
        <begin position="105"/>
        <end position="127"/>
    </location>
</feature>
<name>A0A134CET9_9FIRM</name>
<evidence type="ECO:0008006" key="4">
    <source>
        <dbReference type="Google" id="ProtNLM"/>
    </source>
</evidence>
<dbReference type="AlphaFoldDB" id="A0A134CET9"/>
<evidence type="ECO:0000313" key="3">
    <source>
        <dbReference type="Proteomes" id="UP000070160"/>
    </source>
</evidence>
<keyword evidence="1" id="KW-1133">Transmembrane helix</keyword>
<feature type="transmembrane region" description="Helical" evidence="1">
    <location>
        <begin position="139"/>
        <end position="161"/>
    </location>
</feature>
<accession>A0A134CET9</accession>
<evidence type="ECO:0000256" key="1">
    <source>
        <dbReference type="SAM" id="Phobius"/>
    </source>
</evidence>
<protein>
    <recommendedName>
        <fullName evidence="4">ECF transporter S component</fullName>
    </recommendedName>
</protein>
<comment type="caution">
    <text evidence="2">The sequence shown here is derived from an EMBL/GenBank/DDBJ whole genome shotgun (WGS) entry which is preliminary data.</text>
</comment>
<organism evidence="2 3">
    <name type="scientific">Megasphaera hutchinsoni</name>
    <dbReference type="NCBI Taxonomy" id="1588748"/>
    <lineage>
        <taxon>Bacteria</taxon>
        <taxon>Bacillati</taxon>
        <taxon>Bacillota</taxon>
        <taxon>Negativicutes</taxon>
        <taxon>Veillonellales</taxon>
        <taxon>Veillonellaceae</taxon>
        <taxon>Megasphaera</taxon>
    </lineage>
</organism>
<feature type="transmembrane region" description="Helical" evidence="1">
    <location>
        <begin position="79"/>
        <end position="98"/>
    </location>
</feature>
<dbReference type="RefSeq" id="WP_007392346.1">
    <property type="nucleotide sequence ID" value="NZ_KQ960952.1"/>
</dbReference>
<keyword evidence="3" id="KW-1185">Reference proteome</keyword>
<gene>
    <name evidence="2" type="ORF">HMPREF3182_01157</name>
</gene>
<reference evidence="3" key="1">
    <citation type="submission" date="2016-01" db="EMBL/GenBank/DDBJ databases">
        <authorList>
            <person name="Mitreva M."/>
            <person name="Pepin K.H."/>
            <person name="Mihindukulasuriya K.A."/>
            <person name="Fulton R."/>
            <person name="Fronick C."/>
            <person name="O'Laughlin M."/>
            <person name="Miner T."/>
            <person name="Herter B."/>
            <person name="Rosa B.A."/>
            <person name="Cordes M."/>
            <person name="Tomlinson C."/>
            <person name="Wollam A."/>
            <person name="Palsikar V.B."/>
            <person name="Mardis E.R."/>
            <person name="Wilson R.K."/>
        </authorList>
    </citation>
    <scope>NUCLEOTIDE SEQUENCE [LARGE SCALE GENOMIC DNA]</scope>
    <source>
        <strain evidence="3">KA00182</strain>
    </source>
</reference>
<feature type="transmembrane region" description="Helical" evidence="1">
    <location>
        <begin position="7"/>
        <end position="27"/>
    </location>
</feature>
<dbReference type="Proteomes" id="UP000070160">
    <property type="component" value="Unassembled WGS sequence"/>
</dbReference>
<keyword evidence="1" id="KW-0472">Membrane</keyword>
<keyword evidence="1" id="KW-0812">Transmembrane</keyword>
<feature type="transmembrane region" description="Helical" evidence="1">
    <location>
        <begin position="33"/>
        <end position="51"/>
    </location>
</feature>
<dbReference type="PATRIC" id="fig|1588748.3.peg.1116"/>
<dbReference type="EMBL" id="LSDT01000044">
    <property type="protein sequence ID" value="KXB90732.1"/>
    <property type="molecule type" value="Genomic_DNA"/>
</dbReference>